<accession>A0ABR2QH16</accession>
<gene>
    <name evidence="1" type="ORF">V6N11_065281</name>
</gene>
<reference evidence="1 2" key="1">
    <citation type="journal article" date="2024" name="G3 (Bethesda)">
        <title>Genome assembly of Hibiscus sabdariffa L. provides insights into metabolisms of medicinal natural products.</title>
        <authorList>
            <person name="Kim T."/>
        </authorList>
    </citation>
    <scope>NUCLEOTIDE SEQUENCE [LARGE SCALE GENOMIC DNA]</scope>
    <source>
        <strain evidence="1">TK-2024</strain>
        <tissue evidence="1">Old leaves</tissue>
    </source>
</reference>
<organism evidence="1 2">
    <name type="scientific">Hibiscus sabdariffa</name>
    <name type="common">roselle</name>
    <dbReference type="NCBI Taxonomy" id="183260"/>
    <lineage>
        <taxon>Eukaryota</taxon>
        <taxon>Viridiplantae</taxon>
        <taxon>Streptophyta</taxon>
        <taxon>Embryophyta</taxon>
        <taxon>Tracheophyta</taxon>
        <taxon>Spermatophyta</taxon>
        <taxon>Magnoliopsida</taxon>
        <taxon>eudicotyledons</taxon>
        <taxon>Gunneridae</taxon>
        <taxon>Pentapetalae</taxon>
        <taxon>rosids</taxon>
        <taxon>malvids</taxon>
        <taxon>Malvales</taxon>
        <taxon>Malvaceae</taxon>
        <taxon>Malvoideae</taxon>
        <taxon>Hibiscus</taxon>
    </lineage>
</organism>
<evidence type="ECO:0000313" key="1">
    <source>
        <dbReference type="EMBL" id="KAK8999784.1"/>
    </source>
</evidence>
<sequence length="126" mass="14140">MIECRGGYYIKEGVRGMPLREESQWLKSQLAKGYMPSLEVMKNKIVWSYCGGDDLAQVLTEDMEDVRKEVAMEVDHNDALEVSNKPTVIDATFVTPSGVSRRLLWIPSDSGPSRFSVGNGMHFVLL</sequence>
<dbReference type="Proteomes" id="UP001396334">
    <property type="component" value="Unassembled WGS sequence"/>
</dbReference>
<protein>
    <submittedName>
        <fullName evidence="1">Uncharacterized protein</fullName>
    </submittedName>
</protein>
<evidence type="ECO:0000313" key="2">
    <source>
        <dbReference type="Proteomes" id="UP001396334"/>
    </source>
</evidence>
<proteinExistence type="predicted"/>
<comment type="caution">
    <text evidence="1">The sequence shown here is derived from an EMBL/GenBank/DDBJ whole genome shotgun (WGS) entry which is preliminary data.</text>
</comment>
<name>A0ABR2QH16_9ROSI</name>
<keyword evidence="2" id="KW-1185">Reference proteome</keyword>
<dbReference type="EMBL" id="JBBPBN010000039">
    <property type="protein sequence ID" value="KAK8999784.1"/>
    <property type="molecule type" value="Genomic_DNA"/>
</dbReference>